<keyword evidence="2" id="KW-1185">Reference proteome</keyword>
<protein>
    <submittedName>
        <fullName evidence="1">Uncharacterized protein</fullName>
    </submittedName>
</protein>
<gene>
    <name evidence="1" type="ORF">AAFF_G00403740</name>
</gene>
<comment type="caution">
    <text evidence="1">The sequence shown here is derived from an EMBL/GenBank/DDBJ whole genome shotgun (WGS) entry which is preliminary data.</text>
</comment>
<evidence type="ECO:0000313" key="2">
    <source>
        <dbReference type="Proteomes" id="UP001221898"/>
    </source>
</evidence>
<accession>A0AAD7T7M4</accession>
<dbReference type="EMBL" id="JAINUG010000008">
    <property type="protein sequence ID" value="KAJ8415817.1"/>
    <property type="molecule type" value="Genomic_DNA"/>
</dbReference>
<evidence type="ECO:0000313" key="1">
    <source>
        <dbReference type="EMBL" id="KAJ8415817.1"/>
    </source>
</evidence>
<reference evidence="1" key="1">
    <citation type="journal article" date="2023" name="Science">
        <title>Genome structures resolve the early diversification of teleost fishes.</title>
        <authorList>
            <person name="Parey E."/>
            <person name="Louis A."/>
            <person name="Montfort J."/>
            <person name="Bouchez O."/>
            <person name="Roques C."/>
            <person name="Iampietro C."/>
            <person name="Lluch J."/>
            <person name="Castinel A."/>
            <person name="Donnadieu C."/>
            <person name="Desvignes T."/>
            <person name="Floi Bucao C."/>
            <person name="Jouanno E."/>
            <person name="Wen M."/>
            <person name="Mejri S."/>
            <person name="Dirks R."/>
            <person name="Jansen H."/>
            <person name="Henkel C."/>
            <person name="Chen W.J."/>
            <person name="Zahm M."/>
            <person name="Cabau C."/>
            <person name="Klopp C."/>
            <person name="Thompson A.W."/>
            <person name="Robinson-Rechavi M."/>
            <person name="Braasch I."/>
            <person name="Lecointre G."/>
            <person name="Bobe J."/>
            <person name="Postlethwait J.H."/>
            <person name="Berthelot C."/>
            <person name="Roest Crollius H."/>
            <person name="Guiguen Y."/>
        </authorList>
    </citation>
    <scope>NUCLEOTIDE SEQUENCE</scope>
    <source>
        <strain evidence="1">NC1722</strain>
    </source>
</reference>
<sequence length="102" mass="10857">MRVPRTAGAVSPQSARLAVALQKIALLSGSRQLTGPRAALHAITHSRRDRLTAVWNGPAPGCGMRMHEATVGGAWVALNSVPRQTKAAFPLHWDQPCEAVVT</sequence>
<organism evidence="1 2">
    <name type="scientific">Aldrovandia affinis</name>
    <dbReference type="NCBI Taxonomy" id="143900"/>
    <lineage>
        <taxon>Eukaryota</taxon>
        <taxon>Metazoa</taxon>
        <taxon>Chordata</taxon>
        <taxon>Craniata</taxon>
        <taxon>Vertebrata</taxon>
        <taxon>Euteleostomi</taxon>
        <taxon>Actinopterygii</taxon>
        <taxon>Neopterygii</taxon>
        <taxon>Teleostei</taxon>
        <taxon>Notacanthiformes</taxon>
        <taxon>Halosauridae</taxon>
        <taxon>Aldrovandia</taxon>
    </lineage>
</organism>
<dbReference type="AlphaFoldDB" id="A0AAD7T7M4"/>
<dbReference type="Proteomes" id="UP001221898">
    <property type="component" value="Unassembled WGS sequence"/>
</dbReference>
<proteinExistence type="predicted"/>
<name>A0AAD7T7M4_9TELE</name>